<dbReference type="SUPFAM" id="SSF49452">
    <property type="entry name" value="Starch-binding domain-like"/>
    <property type="match status" value="1"/>
</dbReference>
<dbReference type="InterPro" id="IPR002044">
    <property type="entry name" value="CBM20"/>
</dbReference>
<sequence>MEEAVNHSTDLTVPCQSEEGNHLTCSDYSSYTSNNNFSLEKEKENEGEECVDHLQIETESSTFEDASLDTYQHDHNTVLSVSVSGIVTDAKAEISGITDFSDLSLNDEKPQSEQREDETSLTLDNHDDVCLLIPTHETEGEPEKDVDQQEVQVINGEVSEPGFPPVLDKNGCDGENILMAEEISHLHEGMEVKEECKDHQQTEILSSTSEQEKPSQHEQSDHEHDALDMDHDVLCPPISPPETKIQHEMAENGTSVDQQMINDDAPEVNITTADDTNACPHENSLIAKEICNPLEGVHDDSLVSKTANEDTDSSHFNDEQQMDKKYSYNANDGIPSTAVCHVAEESESVVLSLALLCLHEPTDIIKESTESTRKVVAVQPMPQNVNVTFRVHYLSQSPHQTVAVTGNQQELGSWKGFIPLEKAKDGYWSCVVSLPAESHVEWKFVVLDKGKVCRWEECGNRLLDTGFGDDLLVHKWWGFL</sequence>
<dbReference type="InterPro" id="IPR013783">
    <property type="entry name" value="Ig-like_fold"/>
</dbReference>
<evidence type="ECO:0000256" key="5">
    <source>
        <dbReference type="ARBA" id="ARBA00062412"/>
    </source>
</evidence>
<feature type="domain" description="CBM20" evidence="10">
    <location>
        <begin position="379"/>
        <end position="478"/>
    </location>
</feature>
<evidence type="ECO:0000256" key="6">
    <source>
        <dbReference type="ARBA" id="ARBA00073038"/>
    </source>
</evidence>
<dbReference type="Ensembl" id="ENSSORT00005038118.1">
    <property type="protein sequence ID" value="ENSSORP00005037145.1"/>
    <property type="gene ID" value="ENSSORG00005017452.1"/>
</dbReference>
<dbReference type="GO" id="GO:0034045">
    <property type="term" value="C:phagophore assembly site membrane"/>
    <property type="evidence" value="ECO:0007669"/>
    <property type="project" value="UniProtKB-SubCell"/>
</dbReference>
<accession>A0A673B5Q3</accession>
<dbReference type="GO" id="GO:0030315">
    <property type="term" value="C:T-tubule"/>
    <property type="evidence" value="ECO:0007669"/>
    <property type="project" value="UniProtKB-SubCell"/>
</dbReference>
<dbReference type="GO" id="GO:0061723">
    <property type="term" value="P:glycophagy"/>
    <property type="evidence" value="ECO:0007669"/>
    <property type="project" value="UniProtKB-ARBA"/>
</dbReference>
<evidence type="ECO:0000259" key="10">
    <source>
        <dbReference type="PROSITE" id="PS51166"/>
    </source>
</evidence>
<dbReference type="PANTHER" id="PTHR15048">
    <property type="entry name" value="STARCH-BINDING DOMAIN-CONTAINING PROTEIN 1"/>
    <property type="match status" value="1"/>
</dbReference>
<feature type="compositionally biased region" description="Basic and acidic residues" evidence="9">
    <location>
        <begin position="210"/>
        <end position="224"/>
    </location>
</feature>
<evidence type="ECO:0000256" key="3">
    <source>
        <dbReference type="ARBA" id="ARBA00053886"/>
    </source>
</evidence>
<proteinExistence type="predicted"/>
<dbReference type="GO" id="GO:2001069">
    <property type="term" value="F:glycogen binding"/>
    <property type="evidence" value="ECO:0007669"/>
    <property type="project" value="InterPro"/>
</dbReference>
<keyword evidence="12" id="KW-1185">Reference proteome</keyword>
<dbReference type="InterPro" id="IPR013784">
    <property type="entry name" value="Carb-bd-like_fold"/>
</dbReference>
<evidence type="ECO:0000256" key="7">
    <source>
        <dbReference type="ARBA" id="ARBA00075794"/>
    </source>
</evidence>
<dbReference type="InterPro" id="IPR034838">
    <property type="entry name" value="CBM20_genethonin_1"/>
</dbReference>
<dbReference type="Gene3D" id="2.60.40.10">
    <property type="entry name" value="Immunoglobulins"/>
    <property type="match status" value="1"/>
</dbReference>
<evidence type="ECO:0000256" key="2">
    <source>
        <dbReference type="ARBA" id="ARBA00024012"/>
    </source>
</evidence>
<evidence type="ECO:0000313" key="12">
    <source>
        <dbReference type="Proteomes" id="UP000472271"/>
    </source>
</evidence>
<dbReference type="CDD" id="cd05813">
    <property type="entry name" value="CBM20_genethonin_1"/>
    <property type="match status" value="1"/>
</dbReference>
<reference evidence="11" key="1">
    <citation type="submission" date="2019-06" db="EMBL/GenBank/DDBJ databases">
        <authorList>
            <consortium name="Wellcome Sanger Institute Data Sharing"/>
        </authorList>
    </citation>
    <scope>NUCLEOTIDE SEQUENCE [LARGE SCALE GENOMIC DNA]</scope>
</reference>
<dbReference type="PROSITE" id="PS51166">
    <property type="entry name" value="CBM20"/>
    <property type="match status" value="1"/>
</dbReference>
<reference evidence="11" key="2">
    <citation type="submission" date="2025-08" db="UniProtKB">
        <authorList>
            <consortium name="Ensembl"/>
        </authorList>
    </citation>
    <scope>IDENTIFICATION</scope>
</reference>
<comment type="subunit">
    <text evidence="5">Interacts with the ATG8 family proteins GABARAP and GABARAPL1. Interacts with several glycogen-associated proteins, such as GYS2 (liver glycogen synthase), GDE (glycogen debranching enzyme), GBE1 (glycogen branching enzyme 1) and EPM2A (Laforin).</text>
</comment>
<organism evidence="11 12">
    <name type="scientific">Sphaeramia orbicularis</name>
    <name type="common">orbiculate cardinalfish</name>
    <dbReference type="NCBI Taxonomy" id="375764"/>
    <lineage>
        <taxon>Eukaryota</taxon>
        <taxon>Metazoa</taxon>
        <taxon>Chordata</taxon>
        <taxon>Craniata</taxon>
        <taxon>Vertebrata</taxon>
        <taxon>Euteleostomi</taxon>
        <taxon>Actinopterygii</taxon>
        <taxon>Neopterygii</taxon>
        <taxon>Teleostei</taxon>
        <taxon>Neoteleostei</taxon>
        <taxon>Acanthomorphata</taxon>
        <taxon>Gobiaria</taxon>
        <taxon>Kurtiformes</taxon>
        <taxon>Apogonoidei</taxon>
        <taxon>Apogonidae</taxon>
        <taxon>Apogoninae</taxon>
        <taxon>Sphaeramia</taxon>
    </lineage>
</organism>
<evidence type="ECO:0000313" key="11">
    <source>
        <dbReference type="Ensembl" id="ENSSORP00005037145.1"/>
    </source>
</evidence>
<comment type="subcellular location">
    <subcellularLocation>
        <location evidence="2">Cell membrane</location>
        <location evidence="2">Sarcolemma</location>
        <location evidence="2">T-tubule</location>
    </subcellularLocation>
    <subcellularLocation>
        <location evidence="1">Endoplasmic reticulum membrane</location>
        <topology evidence="1">Single-pass type III membrane protein</topology>
    </subcellularLocation>
    <subcellularLocation>
        <location evidence="4">Preautophagosomal structure membrane</location>
        <topology evidence="4">Single-pass type III membrane protein</topology>
    </subcellularLocation>
</comment>
<dbReference type="AlphaFoldDB" id="A0A673B5Q3"/>
<dbReference type="Proteomes" id="UP000472271">
    <property type="component" value="Chromosome 12"/>
</dbReference>
<dbReference type="PANTHER" id="PTHR15048:SF0">
    <property type="entry name" value="STARCH-BINDING DOMAIN-CONTAINING PROTEIN 1"/>
    <property type="match status" value="1"/>
</dbReference>
<evidence type="ECO:0000256" key="8">
    <source>
        <dbReference type="ARBA" id="ARBA00076001"/>
    </source>
</evidence>
<evidence type="ECO:0000256" key="9">
    <source>
        <dbReference type="SAM" id="MobiDB-lite"/>
    </source>
</evidence>
<reference evidence="11" key="3">
    <citation type="submission" date="2025-09" db="UniProtKB">
        <authorList>
            <consortium name="Ensembl"/>
        </authorList>
    </citation>
    <scope>IDENTIFICATION</scope>
</reference>
<comment type="function">
    <text evidence="3">Acts as a cargo receptor for glycogen. Delivers its cargo to an autophagic pathway called glycophagy, resulting in the transport of glycogen to lysosomes.</text>
</comment>
<dbReference type="InParanoid" id="A0A673B5Q3"/>
<dbReference type="GO" id="GO:0005789">
    <property type="term" value="C:endoplasmic reticulum membrane"/>
    <property type="evidence" value="ECO:0007669"/>
    <property type="project" value="UniProtKB-SubCell"/>
</dbReference>
<feature type="region of interest" description="Disordered" evidence="9">
    <location>
        <begin position="193"/>
        <end position="224"/>
    </location>
</feature>
<dbReference type="FunFam" id="2.60.40.10:FF:000552">
    <property type="entry name" value="Related to glucoamylase"/>
    <property type="match status" value="1"/>
</dbReference>
<dbReference type="GO" id="GO:2001070">
    <property type="term" value="F:starch binding"/>
    <property type="evidence" value="ECO:0007669"/>
    <property type="project" value="InterPro"/>
</dbReference>
<dbReference type="Pfam" id="PF00686">
    <property type="entry name" value="CBM_20"/>
    <property type="match status" value="1"/>
</dbReference>
<protein>
    <recommendedName>
        <fullName evidence="6">Starch-binding domain-containing protein 1</fullName>
    </recommendedName>
    <alternativeName>
        <fullName evidence="7">Genethonin-1</fullName>
    </alternativeName>
    <alternativeName>
        <fullName evidence="8">Glycophagy cargo receptor stbd1</fullName>
    </alternativeName>
</protein>
<evidence type="ECO:0000256" key="4">
    <source>
        <dbReference type="ARBA" id="ARBA00060405"/>
    </source>
</evidence>
<name>A0A673B5Q3_9TELE</name>
<evidence type="ECO:0000256" key="1">
    <source>
        <dbReference type="ARBA" id="ARBA00004643"/>
    </source>
</evidence>
<dbReference type="SMART" id="SM01065">
    <property type="entry name" value="CBM_2"/>
    <property type="match status" value="1"/>
</dbReference>